<evidence type="ECO:0000313" key="1">
    <source>
        <dbReference type="EMBL" id="KHN81763.1"/>
    </source>
</evidence>
<dbReference type="AlphaFoldDB" id="A0A0B2VJN1"/>
<dbReference type="STRING" id="6265.A0A0B2VJN1"/>
<keyword evidence="2" id="KW-1185">Reference proteome</keyword>
<gene>
    <name evidence="1" type="ORF">Tcan_15268</name>
</gene>
<organism evidence="1 2">
    <name type="scientific">Toxocara canis</name>
    <name type="common">Canine roundworm</name>
    <dbReference type="NCBI Taxonomy" id="6265"/>
    <lineage>
        <taxon>Eukaryota</taxon>
        <taxon>Metazoa</taxon>
        <taxon>Ecdysozoa</taxon>
        <taxon>Nematoda</taxon>
        <taxon>Chromadorea</taxon>
        <taxon>Rhabditida</taxon>
        <taxon>Spirurina</taxon>
        <taxon>Ascaridomorpha</taxon>
        <taxon>Ascaridoidea</taxon>
        <taxon>Toxocaridae</taxon>
        <taxon>Toxocara</taxon>
    </lineage>
</organism>
<dbReference type="Proteomes" id="UP000031036">
    <property type="component" value="Unassembled WGS sequence"/>
</dbReference>
<comment type="caution">
    <text evidence="1">The sequence shown here is derived from an EMBL/GenBank/DDBJ whole genome shotgun (WGS) entry which is preliminary data.</text>
</comment>
<reference evidence="1 2" key="1">
    <citation type="submission" date="2014-11" db="EMBL/GenBank/DDBJ databases">
        <title>Genetic blueprint of the zoonotic pathogen Toxocara canis.</title>
        <authorList>
            <person name="Zhu X.-Q."/>
            <person name="Korhonen P.K."/>
            <person name="Cai H."/>
            <person name="Young N.D."/>
            <person name="Nejsum P."/>
            <person name="von Samson-Himmelstjerna G."/>
            <person name="Boag P.R."/>
            <person name="Tan P."/>
            <person name="Li Q."/>
            <person name="Min J."/>
            <person name="Yang Y."/>
            <person name="Wang X."/>
            <person name="Fang X."/>
            <person name="Hall R.S."/>
            <person name="Hofmann A."/>
            <person name="Sternberg P.W."/>
            <person name="Jex A.R."/>
            <person name="Gasser R.B."/>
        </authorList>
    </citation>
    <scope>NUCLEOTIDE SEQUENCE [LARGE SCALE GENOMIC DNA]</scope>
    <source>
        <strain evidence="1">PN_DK_2014</strain>
    </source>
</reference>
<name>A0A0B2VJN1_TOXCA</name>
<evidence type="ECO:0000313" key="2">
    <source>
        <dbReference type="Proteomes" id="UP000031036"/>
    </source>
</evidence>
<proteinExistence type="predicted"/>
<dbReference type="OrthoDB" id="6275927at2759"/>
<sequence length="199" mass="21840">MQISEHSSQLEGGGHSVRAHSLMLDIKVLDSLVLIIQLLQQEWEEKLMASGSVDLEGTKPVAPPPIRQVKPTATAATTHVMATPQAIPAGSTVRIAQGGQKHDRKREDNKAVTIGKNKGGTRLYGQFKKLWITDARDRACGGFHGRNFGFIHVPEMMGFSDAVVGVSFKLTIHRCRNVFSINMELDSLEKGIDDILRTT</sequence>
<accession>A0A0B2VJN1</accession>
<protein>
    <submittedName>
        <fullName evidence="1">Uncharacterized protein</fullName>
    </submittedName>
</protein>
<dbReference type="EMBL" id="JPKZ01001474">
    <property type="protein sequence ID" value="KHN81763.1"/>
    <property type="molecule type" value="Genomic_DNA"/>
</dbReference>